<feature type="compositionally biased region" description="Low complexity" evidence="1">
    <location>
        <begin position="35"/>
        <end position="46"/>
    </location>
</feature>
<accession>A0ABQ7HX13</accession>
<proteinExistence type="predicted"/>
<keyword evidence="2" id="KW-0812">Transmembrane</keyword>
<organism evidence="3 4">
    <name type="scientific">Astathelohania contejeani</name>
    <dbReference type="NCBI Taxonomy" id="164912"/>
    <lineage>
        <taxon>Eukaryota</taxon>
        <taxon>Fungi</taxon>
        <taxon>Fungi incertae sedis</taxon>
        <taxon>Microsporidia</taxon>
        <taxon>Astathelohaniidae</taxon>
        <taxon>Astathelohania</taxon>
    </lineage>
</organism>
<feature type="transmembrane region" description="Helical" evidence="2">
    <location>
        <begin position="128"/>
        <end position="147"/>
    </location>
</feature>
<protein>
    <submittedName>
        <fullName evidence="3">Uncharacterized protein</fullName>
    </submittedName>
</protein>
<sequence length="269" mass="31819">MEEKIGGPIPPPVIGKSFDAAEYISTLIPITSDNTQTFPPATQPTPINLWNDDDNDDDDDDDDDEEYISNVDILPDTFDMLLEMNGFSYVRFKKILNKYLTNEKDKKLKFNFFKIIKIIGTNKIENCVFQNVICFLSLFGISMYYFYSIFGILYTEYNNIQHYTKDDVNFLKVFRRKTLQAFEYMFKSQTNVNTLVYNSSLKDQESYNELCYRILFLQVKCTYIPNKYEDILHTMTNHEEKYNGLHLFLKLECDVFNLDIWNPNKLEFK</sequence>
<comment type="caution">
    <text evidence="3">The sequence shown here is derived from an EMBL/GenBank/DDBJ whole genome shotgun (WGS) entry which is preliminary data.</text>
</comment>
<evidence type="ECO:0000256" key="1">
    <source>
        <dbReference type="SAM" id="MobiDB-lite"/>
    </source>
</evidence>
<evidence type="ECO:0000313" key="3">
    <source>
        <dbReference type="EMBL" id="KAF7682708.1"/>
    </source>
</evidence>
<keyword evidence="2" id="KW-0472">Membrane</keyword>
<evidence type="ECO:0000313" key="4">
    <source>
        <dbReference type="Proteomes" id="UP001516464"/>
    </source>
</evidence>
<feature type="region of interest" description="Disordered" evidence="1">
    <location>
        <begin position="32"/>
        <end position="63"/>
    </location>
</feature>
<feature type="compositionally biased region" description="Acidic residues" evidence="1">
    <location>
        <begin position="51"/>
        <end position="63"/>
    </location>
</feature>
<keyword evidence="2" id="KW-1133">Transmembrane helix</keyword>
<dbReference type="Proteomes" id="UP001516464">
    <property type="component" value="Unassembled WGS sequence"/>
</dbReference>
<evidence type="ECO:0000256" key="2">
    <source>
        <dbReference type="SAM" id="Phobius"/>
    </source>
</evidence>
<reference evidence="3 4" key="1">
    <citation type="submission" date="2019-01" db="EMBL/GenBank/DDBJ databases">
        <title>Genomes sequencing and comparative genomics of infectious freshwater microsporidia, Cucumispora dikerogammari and Thelohania contejeani.</title>
        <authorList>
            <person name="Cormier A."/>
            <person name="Giraud I."/>
            <person name="Wattier R."/>
            <person name="Teixeira M."/>
            <person name="Grandjean F."/>
            <person name="Rigaud T."/>
            <person name="Cordaux R."/>
        </authorList>
    </citation>
    <scope>NUCLEOTIDE SEQUENCE [LARGE SCALE GENOMIC DNA]</scope>
    <source>
        <strain evidence="3">T1</strain>
        <tissue evidence="3">Spores</tissue>
    </source>
</reference>
<keyword evidence="4" id="KW-1185">Reference proteome</keyword>
<dbReference type="EMBL" id="SBIQ01000197">
    <property type="protein sequence ID" value="KAF7682708.1"/>
    <property type="molecule type" value="Genomic_DNA"/>
</dbReference>
<name>A0ABQ7HX13_9MICR</name>
<gene>
    <name evidence="3" type="ORF">TCON_2074</name>
</gene>